<dbReference type="AlphaFoldDB" id="A0A6A6DU83"/>
<evidence type="ECO:0008006" key="3">
    <source>
        <dbReference type="Google" id="ProtNLM"/>
    </source>
</evidence>
<dbReference type="EMBL" id="ML994647">
    <property type="protein sequence ID" value="KAF2182603.1"/>
    <property type="molecule type" value="Genomic_DNA"/>
</dbReference>
<dbReference type="OrthoDB" id="10256055at2759"/>
<dbReference type="PANTHER" id="PTHR41677:SF1">
    <property type="entry name" value="FE2OG DIOXYGENASE DOMAIN-CONTAINING PROTEIN"/>
    <property type="match status" value="1"/>
</dbReference>
<organism evidence="1 2">
    <name type="scientific">Zopfia rhizophila CBS 207.26</name>
    <dbReference type="NCBI Taxonomy" id="1314779"/>
    <lineage>
        <taxon>Eukaryota</taxon>
        <taxon>Fungi</taxon>
        <taxon>Dikarya</taxon>
        <taxon>Ascomycota</taxon>
        <taxon>Pezizomycotina</taxon>
        <taxon>Dothideomycetes</taxon>
        <taxon>Dothideomycetes incertae sedis</taxon>
        <taxon>Zopfiaceae</taxon>
        <taxon>Zopfia</taxon>
    </lineage>
</organism>
<protein>
    <recommendedName>
        <fullName evidence="3">Fe2OG dioxygenase domain-containing protein</fullName>
    </recommendedName>
</protein>
<sequence length="318" mass="36636">MMALPYTFTAKDWFGSVDPGSDFNFESPSDTLLMNDLGYHDKGLSTIAYARFKLFSDQALCKMMNELESKEVLDNCEFKGDIVQRQYRGMVPTHAPFISDIWTHPYTLFRISEVAEIDLVPVMDLEISHVNRTAPKDTTSRPTVHWHTDSYPFVVVLSLSEKGDMEGGETLLKERSGAVREMEILSMGQCYLLQGRHLEHMVRQFAGSNERITAVTSFRPRSIFLKDETVLTRALPISNSSRLYTEYVRYRFDIAVELMEHIRLLPKTDNVGQLRWMDHLVRVIQDTNDELIGHCIVDIDDYGGDIENINLVCLYYRK</sequence>
<evidence type="ECO:0000313" key="1">
    <source>
        <dbReference type="EMBL" id="KAF2182603.1"/>
    </source>
</evidence>
<dbReference type="Proteomes" id="UP000800200">
    <property type="component" value="Unassembled WGS sequence"/>
</dbReference>
<keyword evidence="2" id="KW-1185">Reference proteome</keyword>
<evidence type="ECO:0000313" key="2">
    <source>
        <dbReference type="Proteomes" id="UP000800200"/>
    </source>
</evidence>
<dbReference type="PANTHER" id="PTHR41677">
    <property type="entry name" value="YALI0B19030P"/>
    <property type="match status" value="1"/>
</dbReference>
<name>A0A6A6DU83_9PEZI</name>
<gene>
    <name evidence="1" type="ORF">K469DRAFT_226542</name>
</gene>
<proteinExistence type="predicted"/>
<reference evidence="1" key="1">
    <citation type="journal article" date="2020" name="Stud. Mycol.">
        <title>101 Dothideomycetes genomes: a test case for predicting lifestyles and emergence of pathogens.</title>
        <authorList>
            <person name="Haridas S."/>
            <person name="Albert R."/>
            <person name="Binder M."/>
            <person name="Bloem J."/>
            <person name="Labutti K."/>
            <person name="Salamov A."/>
            <person name="Andreopoulos B."/>
            <person name="Baker S."/>
            <person name="Barry K."/>
            <person name="Bills G."/>
            <person name="Bluhm B."/>
            <person name="Cannon C."/>
            <person name="Castanera R."/>
            <person name="Culley D."/>
            <person name="Daum C."/>
            <person name="Ezra D."/>
            <person name="Gonzalez J."/>
            <person name="Henrissat B."/>
            <person name="Kuo A."/>
            <person name="Liang C."/>
            <person name="Lipzen A."/>
            <person name="Lutzoni F."/>
            <person name="Magnuson J."/>
            <person name="Mondo S."/>
            <person name="Nolan M."/>
            <person name="Ohm R."/>
            <person name="Pangilinan J."/>
            <person name="Park H.-J."/>
            <person name="Ramirez L."/>
            <person name="Alfaro M."/>
            <person name="Sun H."/>
            <person name="Tritt A."/>
            <person name="Yoshinaga Y."/>
            <person name="Zwiers L.-H."/>
            <person name="Turgeon B."/>
            <person name="Goodwin S."/>
            <person name="Spatafora J."/>
            <person name="Crous P."/>
            <person name="Grigoriev I."/>
        </authorList>
    </citation>
    <scope>NUCLEOTIDE SEQUENCE</scope>
    <source>
        <strain evidence="1">CBS 207.26</strain>
    </source>
</reference>
<accession>A0A6A6DU83</accession>